<gene>
    <name evidence="2" type="ORF">SBOR_5286</name>
</gene>
<name>W9CC77_SCLBF</name>
<dbReference type="HOGENOM" id="CLU_2135003_0_0_1"/>
<reference evidence="2 3" key="1">
    <citation type="journal article" date="2014" name="Genome Announc.">
        <title>Draft genome sequence of Sclerotinia borealis, a psychrophilic plant pathogenic fungus.</title>
        <authorList>
            <person name="Mardanov A.V."/>
            <person name="Beletsky A.V."/>
            <person name="Kadnikov V.V."/>
            <person name="Ignatov A.N."/>
            <person name="Ravin N.V."/>
        </authorList>
    </citation>
    <scope>NUCLEOTIDE SEQUENCE [LARGE SCALE GENOMIC DNA]</scope>
    <source>
        <strain evidence="3">F-4157</strain>
    </source>
</reference>
<feature type="compositionally biased region" description="Basic and acidic residues" evidence="1">
    <location>
        <begin position="46"/>
        <end position="67"/>
    </location>
</feature>
<proteinExistence type="predicted"/>
<dbReference type="Proteomes" id="UP000019487">
    <property type="component" value="Unassembled WGS sequence"/>
</dbReference>
<dbReference type="AlphaFoldDB" id="W9CC77"/>
<evidence type="ECO:0000313" key="3">
    <source>
        <dbReference type="Proteomes" id="UP000019487"/>
    </source>
</evidence>
<comment type="caution">
    <text evidence="2">The sequence shown here is derived from an EMBL/GenBank/DDBJ whole genome shotgun (WGS) entry which is preliminary data.</text>
</comment>
<keyword evidence="3" id="KW-1185">Reference proteome</keyword>
<accession>W9CC77</accession>
<protein>
    <submittedName>
        <fullName evidence="2">Uncharacterized protein</fullName>
    </submittedName>
</protein>
<dbReference type="EMBL" id="AYSA01000255">
    <property type="protein sequence ID" value="ESZ94342.1"/>
    <property type="molecule type" value="Genomic_DNA"/>
</dbReference>
<evidence type="ECO:0000256" key="1">
    <source>
        <dbReference type="SAM" id="MobiDB-lite"/>
    </source>
</evidence>
<sequence length="113" mass="12291">MAISTPTYPSTSASTSTPPSTHTIPSHQTSDNPPDISSILSNYSKSMHEHTRKQMEAAHRAAHRNNENADTETDVVINVDGLACGGIAHAPLEFRRHRSFTRSSATTVTQARH</sequence>
<evidence type="ECO:0000313" key="2">
    <source>
        <dbReference type="EMBL" id="ESZ94342.1"/>
    </source>
</evidence>
<organism evidence="2 3">
    <name type="scientific">Sclerotinia borealis (strain F-4128)</name>
    <dbReference type="NCBI Taxonomy" id="1432307"/>
    <lineage>
        <taxon>Eukaryota</taxon>
        <taxon>Fungi</taxon>
        <taxon>Dikarya</taxon>
        <taxon>Ascomycota</taxon>
        <taxon>Pezizomycotina</taxon>
        <taxon>Leotiomycetes</taxon>
        <taxon>Helotiales</taxon>
        <taxon>Sclerotiniaceae</taxon>
        <taxon>Sclerotinia</taxon>
    </lineage>
</organism>
<feature type="compositionally biased region" description="Low complexity" evidence="1">
    <location>
        <begin position="1"/>
        <end position="30"/>
    </location>
</feature>
<feature type="region of interest" description="Disordered" evidence="1">
    <location>
        <begin position="1"/>
        <end position="69"/>
    </location>
</feature>